<protein>
    <submittedName>
        <fullName evidence="1">Uncharacterized protein</fullName>
    </submittedName>
</protein>
<keyword evidence="2" id="KW-1185">Reference proteome</keyword>
<comment type="caution">
    <text evidence="1">The sequence shown here is derived from an EMBL/GenBank/DDBJ whole genome shotgun (WGS) entry which is preliminary data.</text>
</comment>
<evidence type="ECO:0000313" key="2">
    <source>
        <dbReference type="Proteomes" id="UP001057702"/>
    </source>
</evidence>
<dbReference type="Proteomes" id="UP001057702">
    <property type="component" value="Unassembled WGS sequence"/>
</dbReference>
<proteinExistence type="predicted"/>
<name>A0ABT1PPX9_9ACTN</name>
<accession>A0ABT1PPX9</accession>
<sequence length="49" mass="5345">MTLPQSLDPEVATGRAMPFFQAVYDTLIKRNADAATARCWPPPEATTGH</sequence>
<dbReference type="EMBL" id="JANFNG010000002">
    <property type="protein sequence ID" value="MCQ4079729.1"/>
    <property type="molecule type" value="Genomic_DNA"/>
</dbReference>
<organism evidence="1 2">
    <name type="scientific">Streptomyces humicola</name>
    <dbReference type="NCBI Taxonomy" id="2953240"/>
    <lineage>
        <taxon>Bacteria</taxon>
        <taxon>Bacillati</taxon>
        <taxon>Actinomycetota</taxon>
        <taxon>Actinomycetes</taxon>
        <taxon>Kitasatosporales</taxon>
        <taxon>Streptomycetaceae</taxon>
        <taxon>Streptomyces</taxon>
    </lineage>
</organism>
<reference evidence="1" key="1">
    <citation type="submission" date="2022-06" db="EMBL/GenBank/DDBJ databases">
        <title>Draft genome sequence of Streptomyces sp. RB6PN25 isolated from peat swamp forest in Thailand.</title>
        <authorList>
            <person name="Duangmal K."/>
            <person name="Klaysubun C."/>
        </authorList>
    </citation>
    <scope>NUCLEOTIDE SEQUENCE</scope>
    <source>
        <strain evidence="1">RB6PN25</strain>
    </source>
</reference>
<gene>
    <name evidence="1" type="ORF">NGB36_03745</name>
</gene>
<evidence type="ECO:0000313" key="1">
    <source>
        <dbReference type="EMBL" id="MCQ4079729.1"/>
    </source>
</evidence>
<dbReference type="RefSeq" id="WP_255918599.1">
    <property type="nucleotide sequence ID" value="NZ_JANFNG010000002.1"/>
</dbReference>